<accession>A0ABW9ZCM3</accession>
<comment type="caution">
    <text evidence="1">The sequence shown here is derived from an EMBL/GenBank/DDBJ whole genome shotgun (WGS) entry which is preliminary data.</text>
</comment>
<proteinExistence type="predicted"/>
<evidence type="ECO:0008006" key="3">
    <source>
        <dbReference type="Google" id="ProtNLM"/>
    </source>
</evidence>
<keyword evidence="2" id="KW-1185">Reference proteome</keyword>
<reference evidence="1 2" key="1">
    <citation type="submission" date="2020-01" db="EMBL/GenBank/DDBJ databases">
        <authorList>
            <person name="Peng S.Y."/>
            <person name="Li J."/>
            <person name="Wang M."/>
            <person name="Wang L."/>
            <person name="Wang C.Q."/>
            <person name="Wang J.R."/>
        </authorList>
    </citation>
    <scope>NUCLEOTIDE SEQUENCE [LARGE SCALE GENOMIC DNA]</scope>
    <source>
        <strain evidence="1 2">XCT-34</strain>
    </source>
</reference>
<gene>
    <name evidence="1" type="ORF">GWI71_01000</name>
</gene>
<evidence type="ECO:0000313" key="1">
    <source>
        <dbReference type="EMBL" id="NBN62251.1"/>
    </source>
</evidence>
<dbReference type="EMBL" id="JAABLP010000001">
    <property type="protein sequence ID" value="NBN62251.1"/>
    <property type="molecule type" value="Genomic_DNA"/>
</dbReference>
<dbReference type="Proteomes" id="UP000541347">
    <property type="component" value="Unassembled WGS sequence"/>
</dbReference>
<organism evidence="1 2">
    <name type="scientific">Pannonibacter tanglangensis</name>
    <dbReference type="NCBI Taxonomy" id="2750084"/>
    <lineage>
        <taxon>Bacteria</taxon>
        <taxon>Pseudomonadati</taxon>
        <taxon>Pseudomonadota</taxon>
        <taxon>Alphaproteobacteria</taxon>
        <taxon>Hyphomicrobiales</taxon>
        <taxon>Stappiaceae</taxon>
        <taxon>Pannonibacter</taxon>
    </lineage>
</organism>
<sequence>MSETWIEVDEAQDVAASIRHALRSAQFVGEDPYAWKWVVLALHSALQGACVCHLTETASPLGAVKKKNRREWLEYYKLSRSDPTATEPKTHLMTLPELLKECRKLGSAGGPCGSTAIQISDSELEWLTRFHRHIRNQFTHFEPQTWILEVSGIPSIAKLISRIISDIYISGWAFRNFNENEANEFDVNIRKLSDILLR</sequence>
<dbReference type="RefSeq" id="WP_161673050.1">
    <property type="nucleotide sequence ID" value="NZ_JAABLP010000001.1"/>
</dbReference>
<evidence type="ECO:0000313" key="2">
    <source>
        <dbReference type="Proteomes" id="UP000541347"/>
    </source>
</evidence>
<name>A0ABW9ZCM3_9HYPH</name>
<protein>
    <recommendedName>
        <fullName evidence="3">AbiV family abortive infection protein</fullName>
    </recommendedName>
</protein>